<comment type="catalytic activity">
    <reaction evidence="14">
        <text>4-carboxy-L-glutamyl-[protein] + 2,3-epoxyphylloquinone + H2O + H(+) = phylloquinol + L-glutamyl-[protein] + CO2 + O2</text>
        <dbReference type="Rhea" id="RHEA:45140"/>
        <dbReference type="Rhea" id="RHEA-COMP:10208"/>
        <dbReference type="Rhea" id="RHEA-COMP:11094"/>
        <dbReference type="ChEBI" id="CHEBI:15377"/>
        <dbReference type="ChEBI" id="CHEBI:15378"/>
        <dbReference type="ChEBI" id="CHEBI:15379"/>
        <dbReference type="ChEBI" id="CHEBI:15759"/>
        <dbReference type="ChEBI" id="CHEBI:16526"/>
        <dbReference type="ChEBI" id="CHEBI:28433"/>
        <dbReference type="ChEBI" id="CHEBI:29973"/>
        <dbReference type="ChEBI" id="CHEBI:84990"/>
        <dbReference type="EC" id="4.1.1.90"/>
    </reaction>
    <physiologicalReaction direction="right-to-left" evidence="14">
        <dbReference type="Rhea" id="RHEA:45142"/>
    </physiologicalReaction>
</comment>
<keyword evidence="19" id="KW-1185">Reference proteome</keyword>
<evidence type="ECO:0000256" key="12">
    <source>
        <dbReference type="ARBA" id="ARBA00030249"/>
    </source>
</evidence>
<dbReference type="SMART" id="SM00752">
    <property type="entry name" value="HTTM"/>
    <property type="match status" value="1"/>
</dbReference>
<feature type="transmembrane region" description="Helical" evidence="16">
    <location>
        <begin position="157"/>
        <end position="176"/>
    </location>
</feature>
<feature type="transmembrane region" description="Helical" evidence="16">
    <location>
        <begin position="126"/>
        <end position="145"/>
    </location>
</feature>
<accession>T1KGY3</accession>
<evidence type="ECO:0000259" key="17">
    <source>
        <dbReference type="SMART" id="SM00752"/>
    </source>
</evidence>
<feature type="transmembrane region" description="Helical" evidence="16">
    <location>
        <begin position="77"/>
        <end position="96"/>
    </location>
</feature>
<keyword evidence="7" id="KW-0007">Acetylation</keyword>
<dbReference type="GO" id="GO:0005789">
    <property type="term" value="C:endoplasmic reticulum membrane"/>
    <property type="evidence" value="ECO:0007669"/>
    <property type="project" value="UniProtKB-SubCell"/>
</dbReference>
<evidence type="ECO:0000256" key="3">
    <source>
        <dbReference type="ARBA" id="ARBA00017054"/>
    </source>
</evidence>
<keyword evidence="6 16" id="KW-1133">Transmembrane helix</keyword>
<reference evidence="19" key="1">
    <citation type="submission" date="2011-08" db="EMBL/GenBank/DDBJ databases">
        <authorList>
            <person name="Rombauts S."/>
        </authorList>
    </citation>
    <scope>NUCLEOTIDE SEQUENCE</scope>
    <source>
        <strain evidence="19">London</strain>
    </source>
</reference>
<evidence type="ECO:0000256" key="15">
    <source>
        <dbReference type="SAM" id="MobiDB-lite"/>
    </source>
</evidence>
<comment type="subcellular location">
    <subcellularLocation>
        <location evidence="1">Endoplasmic reticulum membrane</location>
        <topology evidence="1">Multi-pass membrane protein</topology>
    </subcellularLocation>
</comment>
<sequence>MFKRLIKYQSSFNSFVRFMFKPVDGHGLAVFRILFGLLMLIDLQVERAFHAANERWSDPDECRFPLFHWIKPLPGHYMNLLYVLMTLGSIGMLLGYKFKLASTIYALIYWYIFLLDKSYWNNHTYLFGLITMMLTVSDAHKIWSLDYRTAKDENKKIPFWQYFIIRFQISLVYFLAGVKKANLEWIGGYSMRYLSNHWVFSPFRLVLSPDLVDLLVVHWGGFLVDASVGFFLLFQSTRPLGYLFTGLFNAMNSQMFSIGMFPYVMLAVLPIYSSPDWPVSLIKSLNLHVDSSDNQPNDKKRAPSKETQEEQKKFTKTNKDLRLTHSDTDGGKTMAKNEMKKAAPNLTNYQSKRLLVPSSIDNNKVTKKQQLVCLVLIIYMGLQLGLPFSHNLTQGYNTWTQGIYGYSWDMMVHNWRLLGKRILIIDKQSKREMYLNVEKYSPNNRWTHHADMAKQFAVCVGERLKKTTDLTDFEVHIDVWMSLNKRFAQRIFDPRVDLLAADWSPFKKPSWVLPMLTQFTSWRSTLKEYEEEILNSNETYVVFMADFPGLDFVNFVDPQFGNTTFKVLSGWVKLQVEGSFVRIMSRGDDCKLPSGQFHSVVPIKSEPASYMYTFTNKTAAESVWEPDAHRKENSRDVWIVRFCKKWVKR</sequence>
<keyword evidence="5" id="KW-0256">Endoplasmic reticulum</keyword>
<protein>
    <recommendedName>
        <fullName evidence="3">Vitamin K-dependent gamma-carboxylase</fullName>
        <ecNumber evidence="2">4.1.1.90</ecNumber>
    </recommendedName>
    <alternativeName>
        <fullName evidence="11">Gamma-glutamyl carboxylase</fullName>
    </alternativeName>
    <alternativeName>
        <fullName evidence="12">Peptidyl-glutamate 4-carboxylase</fullName>
    </alternativeName>
    <alternativeName>
        <fullName evidence="13">Vitamin K gamma glutamyl carboxylase</fullName>
    </alternativeName>
</protein>
<organism evidence="18 19">
    <name type="scientific">Tetranychus urticae</name>
    <name type="common">Two-spotted spider mite</name>
    <dbReference type="NCBI Taxonomy" id="32264"/>
    <lineage>
        <taxon>Eukaryota</taxon>
        <taxon>Metazoa</taxon>
        <taxon>Ecdysozoa</taxon>
        <taxon>Arthropoda</taxon>
        <taxon>Chelicerata</taxon>
        <taxon>Arachnida</taxon>
        <taxon>Acari</taxon>
        <taxon>Acariformes</taxon>
        <taxon>Trombidiformes</taxon>
        <taxon>Prostigmata</taxon>
        <taxon>Eleutherengona</taxon>
        <taxon>Raphignathae</taxon>
        <taxon>Tetranychoidea</taxon>
        <taxon>Tetranychidae</taxon>
        <taxon>Tetranychus</taxon>
    </lineage>
</organism>
<dbReference type="InterPro" id="IPR011020">
    <property type="entry name" value="HTTM-like"/>
</dbReference>
<evidence type="ECO:0000256" key="10">
    <source>
        <dbReference type="ARBA" id="ARBA00023239"/>
    </source>
</evidence>
<reference evidence="18" key="2">
    <citation type="submission" date="2015-06" db="UniProtKB">
        <authorList>
            <consortium name="EnsemblMetazoa"/>
        </authorList>
    </citation>
    <scope>IDENTIFICATION</scope>
</reference>
<dbReference type="InterPro" id="IPR053934">
    <property type="entry name" value="HTTM_dom"/>
</dbReference>
<dbReference type="EnsemblMetazoa" id="tetur11g02440.1">
    <property type="protein sequence ID" value="tetur11g02440.1"/>
    <property type="gene ID" value="tetur11g02440"/>
</dbReference>
<keyword evidence="4 16" id="KW-0812">Transmembrane</keyword>
<evidence type="ECO:0000313" key="18">
    <source>
        <dbReference type="EnsemblMetazoa" id="tetur11g02440.1"/>
    </source>
</evidence>
<evidence type="ECO:0000256" key="9">
    <source>
        <dbReference type="ARBA" id="ARBA00023157"/>
    </source>
</evidence>
<dbReference type="STRING" id="32264.T1KGY3"/>
<feature type="domain" description="HTTM-like" evidence="17">
    <location>
        <begin position="20"/>
        <end position="277"/>
    </location>
</feature>
<evidence type="ECO:0000256" key="13">
    <source>
        <dbReference type="ARBA" id="ARBA00032107"/>
    </source>
</evidence>
<dbReference type="InterPro" id="IPR007782">
    <property type="entry name" value="VKG_COase"/>
</dbReference>
<dbReference type="Pfam" id="PF22777">
    <property type="entry name" value="VKGC_lumenal_dom"/>
    <property type="match status" value="1"/>
</dbReference>
<dbReference type="GO" id="GO:0008488">
    <property type="term" value="F:gamma-glutamyl carboxylase activity"/>
    <property type="evidence" value="ECO:0007669"/>
    <property type="project" value="UniProtKB-EC"/>
</dbReference>
<dbReference type="EMBL" id="CAEY01000073">
    <property type="status" value="NOT_ANNOTATED_CDS"/>
    <property type="molecule type" value="Genomic_DNA"/>
</dbReference>
<feature type="region of interest" description="Disordered" evidence="15">
    <location>
        <begin position="292"/>
        <end position="333"/>
    </location>
</feature>
<evidence type="ECO:0000256" key="2">
    <source>
        <dbReference type="ARBA" id="ARBA00012248"/>
    </source>
</evidence>
<evidence type="ECO:0000256" key="14">
    <source>
        <dbReference type="ARBA" id="ARBA00048415"/>
    </source>
</evidence>
<evidence type="ECO:0000256" key="5">
    <source>
        <dbReference type="ARBA" id="ARBA00022824"/>
    </source>
</evidence>
<dbReference type="GO" id="GO:0019842">
    <property type="term" value="F:vitamin binding"/>
    <property type="evidence" value="ECO:0007669"/>
    <property type="project" value="TreeGrafter"/>
</dbReference>
<evidence type="ECO:0000256" key="7">
    <source>
        <dbReference type="ARBA" id="ARBA00022990"/>
    </source>
</evidence>
<dbReference type="AlphaFoldDB" id="T1KGY3"/>
<dbReference type="PANTHER" id="PTHR12639:SF6">
    <property type="entry name" value="VITAMIN K-DEPENDENT GAMMA-CARBOXYLASE"/>
    <property type="match status" value="1"/>
</dbReference>
<name>T1KGY3_TETUR</name>
<dbReference type="Proteomes" id="UP000015104">
    <property type="component" value="Unassembled WGS sequence"/>
</dbReference>
<dbReference type="Pfam" id="PF05090">
    <property type="entry name" value="HTTM"/>
    <property type="match status" value="1"/>
</dbReference>
<evidence type="ECO:0000256" key="16">
    <source>
        <dbReference type="SAM" id="Phobius"/>
    </source>
</evidence>
<dbReference type="InterPro" id="IPR011051">
    <property type="entry name" value="RmlC_Cupin_sf"/>
</dbReference>
<feature type="compositionally biased region" description="Basic and acidic residues" evidence="15">
    <location>
        <begin position="296"/>
        <end position="333"/>
    </location>
</feature>
<evidence type="ECO:0000256" key="8">
    <source>
        <dbReference type="ARBA" id="ARBA00023136"/>
    </source>
</evidence>
<dbReference type="eggNOG" id="ENOG502QRU2">
    <property type="taxonomic scope" value="Eukaryota"/>
</dbReference>
<dbReference type="CDD" id="cd02208">
    <property type="entry name" value="cupin_RmlC-like"/>
    <property type="match status" value="1"/>
</dbReference>
<evidence type="ECO:0000256" key="11">
    <source>
        <dbReference type="ARBA" id="ARBA00030083"/>
    </source>
</evidence>
<dbReference type="HOGENOM" id="CLU_1391841_0_0_1"/>
<keyword evidence="8 16" id="KW-0472">Membrane</keyword>
<dbReference type="PANTHER" id="PTHR12639">
    <property type="entry name" value="VITAMIN K-DEPENDENT GAMMA-CARBOXYLASE"/>
    <property type="match status" value="1"/>
</dbReference>
<dbReference type="InterPro" id="IPR053935">
    <property type="entry name" value="VKGC_lumenal_dom"/>
</dbReference>
<evidence type="ECO:0000256" key="6">
    <source>
        <dbReference type="ARBA" id="ARBA00022989"/>
    </source>
</evidence>
<feature type="transmembrane region" description="Helical" evidence="16">
    <location>
        <begin position="255"/>
        <end position="273"/>
    </location>
</feature>
<keyword evidence="10" id="KW-0456">Lyase</keyword>
<proteinExistence type="predicted"/>
<evidence type="ECO:0000256" key="1">
    <source>
        <dbReference type="ARBA" id="ARBA00004477"/>
    </source>
</evidence>
<evidence type="ECO:0000313" key="19">
    <source>
        <dbReference type="Proteomes" id="UP000015104"/>
    </source>
</evidence>
<dbReference type="EC" id="4.1.1.90" evidence="2"/>
<keyword evidence="9" id="KW-1015">Disulfide bond</keyword>
<feature type="transmembrane region" description="Helical" evidence="16">
    <location>
        <begin position="214"/>
        <end position="234"/>
    </location>
</feature>
<evidence type="ECO:0000256" key="4">
    <source>
        <dbReference type="ARBA" id="ARBA00022692"/>
    </source>
</evidence>
<dbReference type="SUPFAM" id="SSF51182">
    <property type="entry name" value="RmlC-like cupins"/>
    <property type="match status" value="1"/>
</dbReference>